<dbReference type="Gene3D" id="3.50.30.30">
    <property type="match status" value="1"/>
</dbReference>
<gene>
    <name evidence="4" type="ORF">FPE_LOCUS3756</name>
</gene>
<keyword evidence="1 3" id="KW-0732">Signal</keyword>
<protein>
    <submittedName>
        <fullName evidence="4">Uncharacterized protein</fullName>
    </submittedName>
</protein>
<evidence type="ECO:0000313" key="4">
    <source>
        <dbReference type="EMBL" id="CAI9756326.1"/>
    </source>
</evidence>
<feature type="chain" id="PRO_5042172932" evidence="3">
    <location>
        <begin position="27"/>
        <end position="105"/>
    </location>
</feature>
<dbReference type="PANTHER" id="PTHR22702">
    <property type="entry name" value="PROTEASE-ASSOCIATED DOMAIN-CONTAINING PROTEIN"/>
    <property type="match status" value="1"/>
</dbReference>
<dbReference type="PANTHER" id="PTHR22702:SF1">
    <property type="entry name" value="PROTEASE-ASSOCIATED DOMAIN-CONTAINING PROTEIN 1"/>
    <property type="match status" value="1"/>
</dbReference>
<sequence>MGCFKRSESAILLGFTLLIFPESVVGQFVVEKNILRVTSPNNIKGTHDTAIGNFGIPQYGGSMVGTVMYPKENRKGCNNLHDFGISFKSKPRGSSFDFLSFIFVS</sequence>
<reference evidence="4" key="1">
    <citation type="submission" date="2023-05" db="EMBL/GenBank/DDBJ databases">
        <authorList>
            <person name="Huff M."/>
        </authorList>
    </citation>
    <scope>NUCLEOTIDE SEQUENCE</scope>
</reference>
<proteinExistence type="predicted"/>
<evidence type="ECO:0000313" key="5">
    <source>
        <dbReference type="Proteomes" id="UP000834106"/>
    </source>
</evidence>
<evidence type="ECO:0000256" key="2">
    <source>
        <dbReference type="ARBA" id="ARBA00023180"/>
    </source>
</evidence>
<organism evidence="4 5">
    <name type="scientific">Fraxinus pennsylvanica</name>
    <dbReference type="NCBI Taxonomy" id="56036"/>
    <lineage>
        <taxon>Eukaryota</taxon>
        <taxon>Viridiplantae</taxon>
        <taxon>Streptophyta</taxon>
        <taxon>Embryophyta</taxon>
        <taxon>Tracheophyta</taxon>
        <taxon>Spermatophyta</taxon>
        <taxon>Magnoliopsida</taxon>
        <taxon>eudicotyledons</taxon>
        <taxon>Gunneridae</taxon>
        <taxon>Pentapetalae</taxon>
        <taxon>asterids</taxon>
        <taxon>lamiids</taxon>
        <taxon>Lamiales</taxon>
        <taxon>Oleaceae</taxon>
        <taxon>Oleeae</taxon>
        <taxon>Fraxinus</taxon>
    </lineage>
</organism>
<keyword evidence="2" id="KW-0325">Glycoprotein</keyword>
<evidence type="ECO:0000256" key="3">
    <source>
        <dbReference type="SAM" id="SignalP"/>
    </source>
</evidence>
<keyword evidence="5" id="KW-1185">Reference proteome</keyword>
<name>A0AAD2DM32_9LAMI</name>
<evidence type="ECO:0000256" key="1">
    <source>
        <dbReference type="ARBA" id="ARBA00022729"/>
    </source>
</evidence>
<dbReference type="Proteomes" id="UP000834106">
    <property type="component" value="Chromosome 2"/>
</dbReference>
<dbReference type="AlphaFoldDB" id="A0AAD2DM32"/>
<dbReference type="EMBL" id="OU503037">
    <property type="protein sequence ID" value="CAI9756326.1"/>
    <property type="molecule type" value="Genomic_DNA"/>
</dbReference>
<feature type="signal peptide" evidence="3">
    <location>
        <begin position="1"/>
        <end position="26"/>
    </location>
</feature>
<accession>A0AAD2DM32</accession>